<evidence type="ECO:0000256" key="1">
    <source>
        <dbReference type="SAM" id="MobiDB-lite"/>
    </source>
</evidence>
<sequence length="75" mass="7608">MRGASGDVGEGGHPEVGDLSNAGLRGVALGKLVLCTSETDFESFDLAQPAFAFGRGDPGEEVVADFDQPAKRGAG</sequence>
<reference evidence="2 3" key="1">
    <citation type="journal article" date="2014" name="Int. J. Syst. Evol. Microbiol.">
        <title>Complete genome sequence of Corynebacterium casei LMG S-19264T (=DSM 44701T), isolated from a smear-ripened cheese.</title>
        <authorList>
            <consortium name="US DOE Joint Genome Institute (JGI-PGF)"/>
            <person name="Walter F."/>
            <person name="Albersmeier A."/>
            <person name="Kalinowski J."/>
            <person name="Ruckert C."/>
        </authorList>
    </citation>
    <scope>NUCLEOTIDE SEQUENCE [LARGE SCALE GENOMIC DNA]</scope>
    <source>
        <strain evidence="2 3">CGMCC 4.7111</strain>
    </source>
</reference>
<dbReference type="AlphaFoldDB" id="A0A917YDA6"/>
<gene>
    <name evidence="2" type="ORF">GCM10011579_081680</name>
</gene>
<dbReference type="EMBL" id="BMMM01000021">
    <property type="protein sequence ID" value="GGN88163.1"/>
    <property type="molecule type" value="Genomic_DNA"/>
</dbReference>
<feature type="region of interest" description="Disordered" evidence="1">
    <location>
        <begin position="1"/>
        <end position="21"/>
    </location>
</feature>
<evidence type="ECO:0000313" key="2">
    <source>
        <dbReference type="EMBL" id="GGN88163.1"/>
    </source>
</evidence>
<proteinExistence type="predicted"/>
<accession>A0A917YDA6</accession>
<evidence type="ECO:0000313" key="3">
    <source>
        <dbReference type="Proteomes" id="UP000600365"/>
    </source>
</evidence>
<comment type="caution">
    <text evidence="2">The sequence shown here is derived from an EMBL/GenBank/DDBJ whole genome shotgun (WGS) entry which is preliminary data.</text>
</comment>
<name>A0A917YDA6_9ACTN</name>
<organism evidence="2 3">
    <name type="scientific">Streptomyces albiflavescens</name>
    <dbReference type="NCBI Taxonomy" id="1623582"/>
    <lineage>
        <taxon>Bacteria</taxon>
        <taxon>Bacillati</taxon>
        <taxon>Actinomycetota</taxon>
        <taxon>Actinomycetes</taxon>
        <taxon>Kitasatosporales</taxon>
        <taxon>Streptomycetaceae</taxon>
        <taxon>Streptomyces</taxon>
    </lineage>
</organism>
<keyword evidence="3" id="KW-1185">Reference proteome</keyword>
<protein>
    <submittedName>
        <fullName evidence="2">Uncharacterized protein</fullName>
    </submittedName>
</protein>
<dbReference type="Proteomes" id="UP000600365">
    <property type="component" value="Unassembled WGS sequence"/>
</dbReference>